<gene>
    <name evidence="1" type="ORF">Tco_0627664</name>
</gene>
<accession>A0ABQ4WN09</accession>
<reference evidence="1" key="1">
    <citation type="journal article" date="2022" name="Int. J. Mol. Sci.">
        <title>Draft Genome of Tanacetum Coccineum: Genomic Comparison of Closely Related Tanacetum-Family Plants.</title>
        <authorList>
            <person name="Yamashiro T."/>
            <person name="Shiraishi A."/>
            <person name="Nakayama K."/>
            <person name="Satake H."/>
        </authorList>
    </citation>
    <scope>NUCLEOTIDE SEQUENCE</scope>
</reference>
<dbReference type="EMBL" id="BQNB010008788">
    <property type="protein sequence ID" value="GJS54302.1"/>
    <property type="molecule type" value="Genomic_DNA"/>
</dbReference>
<comment type="caution">
    <text evidence="1">The sequence shown here is derived from an EMBL/GenBank/DDBJ whole genome shotgun (WGS) entry which is preliminary data.</text>
</comment>
<proteinExistence type="predicted"/>
<organism evidence="1 2">
    <name type="scientific">Tanacetum coccineum</name>
    <dbReference type="NCBI Taxonomy" id="301880"/>
    <lineage>
        <taxon>Eukaryota</taxon>
        <taxon>Viridiplantae</taxon>
        <taxon>Streptophyta</taxon>
        <taxon>Embryophyta</taxon>
        <taxon>Tracheophyta</taxon>
        <taxon>Spermatophyta</taxon>
        <taxon>Magnoliopsida</taxon>
        <taxon>eudicotyledons</taxon>
        <taxon>Gunneridae</taxon>
        <taxon>Pentapetalae</taxon>
        <taxon>asterids</taxon>
        <taxon>campanulids</taxon>
        <taxon>Asterales</taxon>
        <taxon>Asteraceae</taxon>
        <taxon>Asteroideae</taxon>
        <taxon>Anthemideae</taxon>
        <taxon>Anthemidinae</taxon>
        <taxon>Tanacetum</taxon>
    </lineage>
</organism>
<keyword evidence="2" id="KW-1185">Reference proteome</keyword>
<evidence type="ECO:0000313" key="2">
    <source>
        <dbReference type="Proteomes" id="UP001151760"/>
    </source>
</evidence>
<dbReference type="Proteomes" id="UP001151760">
    <property type="component" value="Unassembled WGS sequence"/>
</dbReference>
<name>A0ABQ4WN09_9ASTR</name>
<reference evidence="1" key="2">
    <citation type="submission" date="2022-01" db="EMBL/GenBank/DDBJ databases">
        <authorList>
            <person name="Yamashiro T."/>
            <person name="Shiraishi A."/>
            <person name="Satake H."/>
            <person name="Nakayama K."/>
        </authorList>
    </citation>
    <scope>NUCLEOTIDE SEQUENCE</scope>
</reference>
<evidence type="ECO:0000313" key="1">
    <source>
        <dbReference type="EMBL" id="GJS54302.1"/>
    </source>
</evidence>
<sequence>MELSEMQSCCLGTSEKFRQDGNERNGCFPVCVNNIRNVRQRKTLISNRWFDEVILRNLREKEKDCPDLATVVKWNDV</sequence>
<protein>
    <submittedName>
        <fullName evidence="1">Uncharacterized protein</fullName>
    </submittedName>
</protein>